<feature type="domain" description="Pseudouridine synthase RsuA/RluA-like" evidence="6">
    <location>
        <begin position="61"/>
        <end position="195"/>
    </location>
</feature>
<dbReference type="GO" id="GO:0001522">
    <property type="term" value="P:pseudouridine synthesis"/>
    <property type="evidence" value="ECO:0007669"/>
    <property type="project" value="InterPro"/>
</dbReference>
<dbReference type="PROSITE" id="PS01149">
    <property type="entry name" value="PSI_RSU"/>
    <property type="match status" value="1"/>
</dbReference>
<dbReference type="PANTHER" id="PTHR47683:SF4">
    <property type="entry name" value="PSEUDOURIDINE SYNTHASE"/>
    <property type="match status" value="1"/>
</dbReference>
<dbReference type="Proteomes" id="UP000306241">
    <property type="component" value="Chromosome"/>
</dbReference>
<dbReference type="GO" id="GO:0006364">
    <property type="term" value="P:rRNA processing"/>
    <property type="evidence" value="ECO:0007669"/>
    <property type="project" value="UniProtKB-ARBA"/>
</dbReference>
<protein>
    <recommendedName>
        <fullName evidence="5">Pseudouridine synthase</fullName>
        <ecNumber evidence="5">5.4.99.-</ecNumber>
    </recommendedName>
</protein>
<dbReference type="InterPro" id="IPR006145">
    <property type="entry name" value="PsdUridine_synth_RsuA/RluA"/>
</dbReference>
<dbReference type="GO" id="GO:0003723">
    <property type="term" value="F:RNA binding"/>
    <property type="evidence" value="ECO:0007669"/>
    <property type="project" value="UniProtKB-KW"/>
</dbReference>
<comment type="similarity">
    <text evidence="1 5">Belongs to the pseudouridine synthase RsuA family.</text>
</comment>
<evidence type="ECO:0000313" key="7">
    <source>
        <dbReference type="EMBL" id="VTT42536.1"/>
    </source>
</evidence>
<evidence type="ECO:0000256" key="1">
    <source>
        <dbReference type="ARBA" id="ARBA00008348"/>
    </source>
</evidence>
<keyword evidence="3 5" id="KW-0413">Isomerase</keyword>
<proteinExistence type="inferred from homology"/>
<dbReference type="InterPro" id="IPR020103">
    <property type="entry name" value="PsdUridine_synth_cat_dom_sf"/>
</dbReference>
<evidence type="ECO:0000256" key="4">
    <source>
        <dbReference type="PROSITE-ProRule" id="PRU00182"/>
    </source>
</evidence>
<accession>A0A4V0H354</accession>
<dbReference type="Pfam" id="PF00849">
    <property type="entry name" value="PseudoU_synth_2"/>
    <property type="match status" value="1"/>
</dbReference>
<evidence type="ECO:0000313" key="8">
    <source>
        <dbReference type="Proteomes" id="UP000306241"/>
    </source>
</evidence>
<evidence type="ECO:0000256" key="5">
    <source>
        <dbReference type="RuleBase" id="RU003887"/>
    </source>
</evidence>
<dbReference type="SUPFAM" id="SSF55174">
    <property type="entry name" value="Alpha-L RNA-binding motif"/>
    <property type="match status" value="1"/>
</dbReference>
<dbReference type="SUPFAM" id="SSF55120">
    <property type="entry name" value="Pseudouridine synthase"/>
    <property type="match status" value="1"/>
</dbReference>
<dbReference type="InterPro" id="IPR020094">
    <property type="entry name" value="TruA/RsuA/RluB/E/F_N"/>
</dbReference>
<dbReference type="InterPro" id="IPR036986">
    <property type="entry name" value="S4_RNA-bd_sf"/>
</dbReference>
<dbReference type="InterPro" id="IPR018496">
    <property type="entry name" value="PsdUridine_synth_RsuA/RluB_CS"/>
</dbReference>
<evidence type="ECO:0000259" key="6">
    <source>
        <dbReference type="Pfam" id="PF00849"/>
    </source>
</evidence>
<dbReference type="AlphaFoldDB" id="A0A4V0H354"/>
<dbReference type="PANTHER" id="PTHR47683">
    <property type="entry name" value="PSEUDOURIDINE SYNTHASE FAMILY PROTEIN-RELATED"/>
    <property type="match status" value="1"/>
</dbReference>
<dbReference type="NCBIfam" id="TIGR00093">
    <property type="entry name" value="pseudouridine synthase"/>
    <property type="match status" value="1"/>
</dbReference>
<dbReference type="EC" id="5.4.99.-" evidence="5"/>
<dbReference type="RefSeq" id="WP_003083305.1">
    <property type="nucleotide sequence ID" value="NZ_CP070236.1"/>
</dbReference>
<name>A0A4V0H354_STRPO</name>
<organism evidence="7 8">
    <name type="scientific">Streptococcus porcinus</name>
    <dbReference type="NCBI Taxonomy" id="1340"/>
    <lineage>
        <taxon>Bacteria</taxon>
        <taxon>Bacillati</taxon>
        <taxon>Bacillota</taxon>
        <taxon>Bacilli</taxon>
        <taxon>Lactobacillales</taxon>
        <taxon>Streptococcaceae</taxon>
        <taxon>Streptococcus</taxon>
    </lineage>
</organism>
<keyword evidence="2 4" id="KW-0694">RNA-binding</keyword>
<dbReference type="InterPro" id="IPR042092">
    <property type="entry name" value="PsdUridine_s_RsuA/RluB/E/F_cat"/>
</dbReference>
<dbReference type="Gene3D" id="3.30.70.1560">
    <property type="entry name" value="Alpha-L RNA-binding motif"/>
    <property type="match status" value="1"/>
</dbReference>
<sequence>MRLDKLLETCQIGSRGQVKKLISAKKIIVDDRVAIGGQQNVDPGLQTIIVDGKVLRAKGHHYFFLNKPRGVVSALKDREHPTVIDCLTEADRFPSLYPVGRLDRDTEGLVLLTDNGPLGFRMLHPKHHVDKSYYVVVNGFLGDDLLSFFRSGVVFLDGTVCKAAAVEILSAREKQSVAKVTLSEGKFHQIKKMFLAYGVKVIYLKRLTFAEFSVGNLAAGEYRTLTAHEKTIVKQYLE</sequence>
<gene>
    <name evidence="7" type="primary">rsuA1</name>
    <name evidence="7" type="ORF">NCTC10924_00604</name>
</gene>
<dbReference type="CDD" id="cd02553">
    <property type="entry name" value="PseudoU_synth_RsuA"/>
    <property type="match status" value="1"/>
</dbReference>
<dbReference type="EMBL" id="LR594052">
    <property type="protein sequence ID" value="VTT42536.1"/>
    <property type="molecule type" value="Genomic_DNA"/>
</dbReference>
<evidence type="ECO:0000256" key="2">
    <source>
        <dbReference type="ARBA" id="ARBA00022884"/>
    </source>
</evidence>
<dbReference type="OrthoDB" id="9807213at2"/>
<dbReference type="InterPro" id="IPR050343">
    <property type="entry name" value="RsuA_PseudoU_synthase"/>
</dbReference>
<dbReference type="Gene3D" id="3.30.70.580">
    <property type="entry name" value="Pseudouridine synthase I, catalytic domain, N-terminal subdomain"/>
    <property type="match status" value="1"/>
</dbReference>
<dbReference type="GO" id="GO:0140098">
    <property type="term" value="F:catalytic activity, acting on RNA"/>
    <property type="evidence" value="ECO:0007669"/>
    <property type="project" value="UniProtKB-ARBA"/>
</dbReference>
<dbReference type="GO" id="GO:0009982">
    <property type="term" value="F:pseudouridine synthase activity"/>
    <property type="evidence" value="ECO:0007669"/>
    <property type="project" value="InterPro"/>
</dbReference>
<dbReference type="CDD" id="cd00165">
    <property type="entry name" value="S4"/>
    <property type="match status" value="1"/>
</dbReference>
<reference evidence="7 8" key="1">
    <citation type="submission" date="2019-05" db="EMBL/GenBank/DDBJ databases">
        <authorList>
            <consortium name="Pathogen Informatics"/>
        </authorList>
    </citation>
    <scope>NUCLEOTIDE SEQUENCE [LARGE SCALE GENOMIC DNA]</scope>
    <source>
        <strain evidence="7 8">NCTC10924</strain>
    </source>
</reference>
<evidence type="ECO:0000256" key="3">
    <source>
        <dbReference type="ARBA" id="ARBA00023235"/>
    </source>
</evidence>
<dbReference type="Gene3D" id="3.10.290.10">
    <property type="entry name" value="RNA-binding S4 domain"/>
    <property type="match status" value="1"/>
</dbReference>
<dbReference type="PROSITE" id="PS50889">
    <property type="entry name" value="S4"/>
    <property type="match status" value="1"/>
</dbReference>
<dbReference type="InterPro" id="IPR000748">
    <property type="entry name" value="PsdUridine_synth_RsuA/RluB/E/F"/>
</dbReference>